<organism evidence="2 3">
    <name type="scientific">Pleuronectes platessa</name>
    <name type="common">European plaice</name>
    <dbReference type="NCBI Taxonomy" id="8262"/>
    <lineage>
        <taxon>Eukaryota</taxon>
        <taxon>Metazoa</taxon>
        <taxon>Chordata</taxon>
        <taxon>Craniata</taxon>
        <taxon>Vertebrata</taxon>
        <taxon>Euteleostomi</taxon>
        <taxon>Actinopterygii</taxon>
        <taxon>Neopterygii</taxon>
        <taxon>Teleostei</taxon>
        <taxon>Neoteleostei</taxon>
        <taxon>Acanthomorphata</taxon>
        <taxon>Carangaria</taxon>
        <taxon>Pleuronectiformes</taxon>
        <taxon>Pleuronectoidei</taxon>
        <taxon>Pleuronectidae</taxon>
        <taxon>Pleuronectes</taxon>
    </lineage>
</organism>
<evidence type="ECO:0000256" key="1">
    <source>
        <dbReference type="SAM" id="MobiDB-lite"/>
    </source>
</evidence>
<feature type="compositionally biased region" description="Polar residues" evidence="1">
    <location>
        <begin position="879"/>
        <end position="888"/>
    </location>
</feature>
<feature type="region of interest" description="Disordered" evidence="1">
    <location>
        <begin position="702"/>
        <end position="749"/>
    </location>
</feature>
<feature type="region of interest" description="Disordered" evidence="1">
    <location>
        <begin position="848"/>
        <end position="924"/>
    </location>
</feature>
<feature type="compositionally biased region" description="Low complexity" evidence="1">
    <location>
        <begin position="482"/>
        <end position="496"/>
    </location>
</feature>
<feature type="region of interest" description="Disordered" evidence="1">
    <location>
        <begin position="167"/>
        <end position="186"/>
    </location>
</feature>
<accession>A0A9N7Z3Q3</accession>
<sequence length="1269" mass="140197">MFASPTSVEAVTELQQGLVPKLEAQFPELGRLLEWMVRWADRRVLLHHRRKKKERGGGVGGTADEGVVIRVKASAPAVLTSLSLLEWRYTALFGTDRYSTHIQIPETQWNVATVVQPVADGNPERESSIDTGYPGSANTPITGPDHNLQQGELSISSCTDEPEELTHFAPEKEGKSSGSERSEVSSLEICENIRTLETSLKLADLDPEYTDDTFTSVSPSLQAPLHPEPQALPPVQPKASVHTDVTDTVGGLFHSAPVDPPNLQPQSSTAGAPTPVSAAPDQPLSNEPPQMRQRLGEDLFRLVQNINYMSMMEVLGASFSSLELAQQNSSLALSNMNSSHPNAQSSSVTHFIPQPNVLPVQTSVSVAPQTQASGAGVNDQEMHPLSVLVGSPDIQFKQTQTPALMQCLRLLQFPPRATSDTTLPRLPLPTVMSAIPETKILHGPKMISLIAVPSTQMTSSLVGRQNVEKAQQRLVRDDPPNESTRTAPTSPSSNSSKRQRRREERTCEERKTAVTFKPNESIIPMQTPQDETINEDPAVSEITPGRNFVIPLGSFDSLLTGQTLLNKADSTSAELHAFASTCKNPPECHDAFTNTEPACPPTLVDKAVSASVTTSSPESQGSQNLHLVQNIEENQKKPERVQDVHHHQFISVLDLEDNGLHHDLPWCFSPGTQDVPPVRPSSPTSAQLHVLATSVIRSHAAAAADPQPSFTITDNLLKPTTHPDTPEDFQLHSHESNPEGVTLEDMADPSDSQICQAIRTLSVGPHRASFSSPAVVFSSRLSELDAQVASLQRIADNLEMDFCNSRMLVKTIENLDPGFAPNMKSPGAVKKNVRLSVPKEAWTPRLEVLTEPNAWEEEEEEEEEHQDDQFVPHSDSSRHFTPSHSQRAGPSYVHAPRKIKDPSPEASETSHVSEDENLGQTGLSDTAELLEELVREGYISRTELDSSTSQPAHHSSRPDRQDHSWVSQSSVFQDDEKSELRIWMKRKQRERHAVYQKHRESLREREKDPFPVTRKVKSTNRNQATVWKTREEKEKFMLMEQYNQRTLEACSLAIGFPASPLVLRSSSQPEGPPLPATTPSTSAPLFGNTYRVYRTSSNDQRHLKSPSRHSQPLVRPWTAEGLGRPTGDHSRRLGLHRPVTSLPRDRLSQVTRRGMLTDTKSHMKMNMANQIEDHQAGYERKKQLNKRPPGGTAVGRGIQWEQTKTEDEEMERREESNTVLTRLSDEQDDGAAAGASDMDWLDNLSDGAGSCLSKIDWAAIERMVASDED</sequence>
<name>A0A9N7Z3Q3_PLEPL</name>
<dbReference type="GO" id="GO:0060271">
    <property type="term" value="P:cilium assembly"/>
    <property type="evidence" value="ECO:0007669"/>
    <property type="project" value="TreeGrafter"/>
</dbReference>
<feature type="region of interest" description="Disordered" evidence="1">
    <location>
        <begin position="942"/>
        <end position="971"/>
    </location>
</feature>
<reference evidence="2" key="1">
    <citation type="submission" date="2020-03" db="EMBL/GenBank/DDBJ databases">
        <authorList>
            <person name="Weist P."/>
        </authorList>
    </citation>
    <scope>NUCLEOTIDE SEQUENCE</scope>
</reference>
<feature type="compositionally biased region" description="Polar residues" evidence="1">
    <location>
        <begin position="136"/>
        <end position="150"/>
    </location>
</feature>
<feature type="region of interest" description="Disordered" evidence="1">
    <location>
        <begin position="120"/>
        <end position="150"/>
    </location>
</feature>
<dbReference type="PANTHER" id="PTHR14492">
    <property type="entry name" value="JBTS17"/>
    <property type="match status" value="1"/>
</dbReference>
<feature type="region of interest" description="Disordered" evidence="1">
    <location>
        <begin position="211"/>
        <end position="290"/>
    </location>
</feature>
<feature type="compositionally biased region" description="Pro residues" evidence="1">
    <location>
        <begin position="226"/>
        <end position="236"/>
    </location>
</feature>
<feature type="compositionally biased region" description="Acidic residues" evidence="1">
    <location>
        <begin position="854"/>
        <end position="866"/>
    </location>
</feature>
<dbReference type="EMBL" id="CADEAL010003958">
    <property type="protein sequence ID" value="CAB1447747.1"/>
    <property type="molecule type" value="Genomic_DNA"/>
</dbReference>
<feature type="region of interest" description="Disordered" evidence="1">
    <location>
        <begin position="1064"/>
        <end position="1135"/>
    </location>
</feature>
<gene>
    <name evidence="2" type="ORF">PLEPLA_LOCUS35424</name>
</gene>
<feature type="region of interest" description="Disordered" evidence="1">
    <location>
        <begin position="1181"/>
        <end position="1241"/>
    </location>
</feature>
<dbReference type="AlphaFoldDB" id="A0A9N7Z3Q3"/>
<dbReference type="PANTHER" id="PTHR14492:SF4">
    <property type="entry name" value="CILIOGENESIS AND PLANAR POLARITY EFFECTOR 1"/>
    <property type="match status" value="1"/>
</dbReference>
<feature type="compositionally biased region" description="Basic and acidic residues" evidence="1">
    <location>
        <begin position="167"/>
        <end position="183"/>
    </location>
</feature>
<dbReference type="Proteomes" id="UP001153269">
    <property type="component" value="Unassembled WGS sequence"/>
</dbReference>
<evidence type="ECO:0000313" key="3">
    <source>
        <dbReference type="Proteomes" id="UP001153269"/>
    </source>
</evidence>
<feature type="region of interest" description="Disordered" evidence="1">
    <location>
        <begin position="470"/>
        <end position="511"/>
    </location>
</feature>
<evidence type="ECO:0000313" key="2">
    <source>
        <dbReference type="EMBL" id="CAB1447747.1"/>
    </source>
</evidence>
<dbReference type="GO" id="GO:0035869">
    <property type="term" value="C:ciliary transition zone"/>
    <property type="evidence" value="ECO:0007669"/>
    <property type="project" value="TreeGrafter"/>
</dbReference>
<feature type="compositionally biased region" description="Polar residues" evidence="1">
    <location>
        <begin position="212"/>
        <end position="221"/>
    </location>
</feature>
<feature type="compositionally biased region" description="Basic and acidic residues" evidence="1">
    <location>
        <begin position="867"/>
        <end position="878"/>
    </location>
</feature>
<protein>
    <submittedName>
        <fullName evidence="2">Uncharacterized protein</fullName>
    </submittedName>
</protein>
<dbReference type="Pfam" id="PF15392">
    <property type="entry name" value="Joubert"/>
    <property type="match status" value="1"/>
</dbReference>
<proteinExistence type="predicted"/>
<keyword evidence="3" id="KW-1185">Reference proteome</keyword>
<dbReference type="InterPro" id="IPR028236">
    <property type="entry name" value="CPLANE1"/>
</dbReference>
<comment type="caution">
    <text evidence="2">The sequence shown here is derived from an EMBL/GenBank/DDBJ whole genome shotgun (WGS) entry which is preliminary data.</text>
</comment>
<feature type="compositionally biased region" description="Basic and acidic residues" evidence="1">
    <location>
        <begin position="470"/>
        <end position="479"/>
    </location>
</feature>
<feature type="compositionally biased region" description="Basic and acidic residues" evidence="1">
    <location>
        <begin position="501"/>
        <end position="511"/>
    </location>
</feature>